<reference evidence="1 2" key="2">
    <citation type="submission" date="2007-05" db="EMBL/GenBank/DDBJ databases">
        <title>Draft genome sequence of Bifidobacterium adolescentis (L2-32).</title>
        <authorList>
            <person name="Sudarsanam P."/>
            <person name="Ley R."/>
            <person name="Guruge J."/>
            <person name="Turnbaugh P.J."/>
            <person name="Mahowald M."/>
            <person name="Liep D."/>
            <person name="Gordon J."/>
        </authorList>
    </citation>
    <scope>NUCLEOTIDE SEQUENCE [LARGE SCALE GENOMIC DNA]</scope>
    <source>
        <strain evidence="1 2">L2-32</strain>
    </source>
</reference>
<protein>
    <submittedName>
        <fullName evidence="1">Uncharacterized protein</fullName>
    </submittedName>
</protein>
<proteinExistence type="predicted"/>
<evidence type="ECO:0000313" key="1">
    <source>
        <dbReference type="EMBL" id="EDN83634.1"/>
    </source>
</evidence>
<evidence type="ECO:0000313" key="2">
    <source>
        <dbReference type="Proteomes" id="UP000003773"/>
    </source>
</evidence>
<name>A7A401_BIFAD</name>
<dbReference type="EMBL" id="AAXD02000018">
    <property type="protein sequence ID" value="EDN83634.1"/>
    <property type="molecule type" value="Genomic_DNA"/>
</dbReference>
<gene>
    <name evidence="1" type="ORF">BIFADO_00550</name>
</gene>
<dbReference type="Proteomes" id="UP000003773">
    <property type="component" value="Unassembled WGS sequence"/>
</dbReference>
<sequence length="41" mass="4414">MKCSRPDVSPYRGVSAWIPSDVASQLLDVAVSVNGGDYEED</sequence>
<accession>A7A401</accession>
<comment type="caution">
    <text evidence="1">The sequence shown here is derived from an EMBL/GenBank/DDBJ whole genome shotgun (WGS) entry which is preliminary data.</text>
</comment>
<dbReference type="HOGENOM" id="CLU_3266361_0_0_11"/>
<dbReference type="AlphaFoldDB" id="A7A401"/>
<reference evidence="1 2" key="1">
    <citation type="submission" date="2007-04" db="EMBL/GenBank/DDBJ databases">
        <authorList>
            <person name="Fulton L."/>
            <person name="Clifton S."/>
            <person name="Fulton B."/>
            <person name="Xu J."/>
            <person name="Minx P."/>
            <person name="Pepin K.H."/>
            <person name="Johnson M."/>
            <person name="Thiruvilangam P."/>
            <person name="Bhonagiri V."/>
            <person name="Nash W.E."/>
            <person name="Mardis E.R."/>
            <person name="Wilson R.K."/>
        </authorList>
    </citation>
    <scope>NUCLEOTIDE SEQUENCE [LARGE SCALE GENOMIC DNA]</scope>
    <source>
        <strain evidence="1 2">L2-32</strain>
    </source>
</reference>
<organism evidence="1 2">
    <name type="scientific">Bifidobacterium adolescentis L2-32</name>
    <dbReference type="NCBI Taxonomy" id="411481"/>
    <lineage>
        <taxon>Bacteria</taxon>
        <taxon>Bacillati</taxon>
        <taxon>Actinomycetota</taxon>
        <taxon>Actinomycetes</taxon>
        <taxon>Bifidobacteriales</taxon>
        <taxon>Bifidobacteriaceae</taxon>
        <taxon>Bifidobacterium</taxon>
    </lineage>
</organism>